<reference evidence="4" key="1">
    <citation type="journal article" date="2020" name="mSystems">
        <title>Genome- and Community-Level Interaction Insights into Carbon Utilization and Element Cycling Functions of Hydrothermarchaeota in Hydrothermal Sediment.</title>
        <authorList>
            <person name="Zhou Z."/>
            <person name="Liu Y."/>
            <person name="Xu W."/>
            <person name="Pan J."/>
            <person name="Luo Z.H."/>
            <person name="Li M."/>
        </authorList>
    </citation>
    <scope>NUCLEOTIDE SEQUENCE [LARGE SCALE GENOMIC DNA]</scope>
    <source>
        <strain evidence="4">SpSt-902</strain>
    </source>
</reference>
<dbReference type="PROSITE" id="PS50110">
    <property type="entry name" value="RESPONSE_REGULATORY"/>
    <property type="match status" value="1"/>
</dbReference>
<proteinExistence type="predicted"/>
<dbReference type="Pfam" id="PF00072">
    <property type="entry name" value="Response_reg"/>
    <property type="match status" value="1"/>
</dbReference>
<evidence type="ECO:0000256" key="2">
    <source>
        <dbReference type="PROSITE-ProRule" id="PRU00169"/>
    </source>
</evidence>
<dbReference type="Gene3D" id="3.40.50.2300">
    <property type="match status" value="1"/>
</dbReference>
<dbReference type="SMART" id="SM00448">
    <property type="entry name" value="REC"/>
    <property type="match status" value="1"/>
</dbReference>
<dbReference type="InterPro" id="IPR011006">
    <property type="entry name" value="CheY-like_superfamily"/>
</dbReference>
<evidence type="ECO:0000313" key="4">
    <source>
        <dbReference type="EMBL" id="HFT93367.1"/>
    </source>
</evidence>
<dbReference type="GO" id="GO:0000160">
    <property type="term" value="P:phosphorelay signal transduction system"/>
    <property type="evidence" value="ECO:0007669"/>
    <property type="project" value="InterPro"/>
</dbReference>
<name>A0A7C3LTQ9_9BACT</name>
<evidence type="ECO:0000259" key="3">
    <source>
        <dbReference type="PROSITE" id="PS50110"/>
    </source>
</evidence>
<dbReference type="InterPro" id="IPR050595">
    <property type="entry name" value="Bact_response_regulator"/>
</dbReference>
<gene>
    <name evidence="4" type="ORF">ENX03_05400</name>
</gene>
<feature type="modified residue" description="4-aspartylphosphate" evidence="2">
    <location>
        <position position="58"/>
    </location>
</feature>
<evidence type="ECO:0000256" key="1">
    <source>
        <dbReference type="ARBA" id="ARBA00022553"/>
    </source>
</evidence>
<dbReference type="PANTHER" id="PTHR44591:SF3">
    <property type="entry name" value="RESPONSE REGULATORY DOMAIN-CONTAINING PROTEIN"/>
    <property type="match status" value="1"/>
</dbReference>
<keyword evidence="1 2" id="KW-0597">Phosphoprotein</keyword>
<dbReference type="InterPro" id="IPR001789">
    <property type="entry name" value="Sig_transdc_resp-reg_receiver"/>
</dbReference>
<protein>
    <submittedName>
        <fullName evidence="4">Response regulator</fullName>
    </submittedName>
</protein>
<organism evidence="4">
    <name type="scientific">Leptospirillum ferriphilum</name>
    <dbReference type="NCBI Taxonomy" id="178606"/>
    <lineage>
        <taxon>Bacteria</taxon>
        <taxon>Pseudomonadati</taxon>
        <taxon>Nitrospirota</taxon>
        <taxon>Nitrospiria</taxon>
        <taxon>Nitrospirales</taxon>
        <taxon>Nitrospiraceae</taxon>
        <taxon>Leptospirillum</taxon>
    </lineage>
</organism>
<feature type="domain" description="Response regulatory" evidence="3">
    <location>
        <begin position="8"/>
        <end position="123"/>
    </location>
</feature>
<comment type="caution">
    <text evidence="4">The sequence shown here is derived from an EMBL/GenBank/DDBJ whole genome shotgun (WGS) entry which is preliminary data.</text>
</comment>
<dbReference type="PANTHER" id="PTHR44591">
    <property type="entry name" value="STRESS RESPONSE REGULATOR PROTEIN 1"/>
    <property type="match status" value="1"/>
</dbReference>
<dbReference type="AlphaFoldDB" id="A0A7C3LTQ9"/>
<sequence>MSESTRKTLLLVEDEAILAMNEKMQLEKYGYAVKTVNTGEKAVEAVKTMPEIDLVLMDINLGNGIDGTQAAQMILNDRDVPIVFVSSHTEPDIVEKTERITSYGYVVKSSSITVLDASIKMAFKLFDANAKTKASEAKYHAVVENSNDGIMFCDSEFRMR</sequence>
<dbReference type="EMBL" id="DTMM01000102">
    <property type="protein sequence ID" value="HFT93367.1"/>
    <property type="molecule type" value="Genomic_DNA"/>
</dbReference>
<dbReference type="SUPFAM" id="SSF52172">
    <property type="entry name" value="CheY-like"/>
    <property type="match status" value="1"/>
</dbReference>
<accession>A0A7C3LTQ9</accession>